<dbReference type="InterPro" id="IPR025161">
    <property type="entry name" value="IS402-like_dom"/>
</dbReference>
<evidence type="ECO:0000313" key="2">
    <source>
        <dbReference type="EMBL" id="MDY3558364.1"/>
    </source>
</evidence>
<name>A0ABU5ETR6_9BACT</name>
<gene>
    <name evidence="2" type="ORF">R5W23_005392</name>
</gene>
<sequence length="123" mass="14675">MQLKDLARRLPDDIWVIFEPLLPAKVWVGNGRPPATNRECLHVLATGISWDMRPWCFPSYKTVQRRLQEWLRKDAFLTGWKQLAERCHNFFAQFGRVGRRLDRNARYYPRVVPTGRLRHPYPT</sequence>
<reference evidence="3" key="1">
    <citation type="journal article" date="2023" name="Mar. Drugs">
        <title>Gemmata algarum, a Novel Planctomycete Isolated from an Algal Mat, Displays Antimicrobial Activity.</title>
        <authorList>
            <person name="Kumar G."/>
            <person name="Kallscheuer N."/>
            <person name="Kashif M."/>
            <person name="Ahamad S."/>
            <person name="Jagadeeshwari U."/>
            <person name="Pannikurungottu S."/>
            <person name="Haufschild T."/>
            <person name="Kabuu M."/>
            <person name="Sasikala C."/>
            <person name="Jogler C."/>
            <person name="Ramana C."/>
        </authorList>
    </citation>
    <scope>NUCLEOTIDE SEQUENCE [LARGE SCALE GENOMIC DNA]</scope>
    <source>
        <strain evidence="3">JC673</strain>
    </source>
</reference>
<keyword evidence="3" id="KW-1185">Reference proteome</keyword>
<proteinExistence type="predicted"/>
<dbReference type="EMBL" id="JAXBLV010000025">
    <property type="protein sequence ID" value="MDY3558364.1"/>
    <property type="molecule type" value="Genomic_DNA"/>
</dbReference>
<evidence type="ECO:0000313" key="3">
    <source>
        <dbReference type="Proteomes" id="UP001272242"/>
    </source>
</evidence>
<dbReference type="Pfam" id="PF13340">
    <property type="entry name" value="DUF4096"/>
    <property type="match status" value="1"/>
</dbReference>
<evidence type="ECO:0000259" key="1">
    <source>
        <dbReference type="Pfam" id="PF13340"/>
    </source>
</evidence>
<comment type="caution">
    <text evidence="2">The sequence shown here is derived from an EMBL/GenBank/DDBJ whole genome shotgun (WGS) entry which is preliminary data.</text>
</comment>
<dbReference type="Proteomes" id="UP001272242">
    <property type="component" value="Unassembled WGS sequence"/>
</dbReference>
<accession>A0ABU5ETR6</accession>
<dbReference type="RefSeq" id="WP_320685296.1">
    <property type="nucleotide sequence ID" value="NZ_JAXBLV010000025.1"/>
</dbReference>
<feature type="domain" description="Insertion element IS402-like" evidence="1">
    <location>
        <begin position="10"/>
        <end position="76"/>
    </location>
</feature>
<protein>
    <submittedName>
        <fullName evidence="2">Transposase</fullName>
    </submittedName>
</protein>
<organism evidence="2 3">
    <name type="scientific">Gemmata algarum</name>
    <dbReference type="NCBI Taxonomy" id="2975278"/>
    <lineage>
        <taxon>Bacteria</taxon>
        <taxon>Pseudomonadati</taxon>
        <taxon>Planctomycetota</taxon>
        <taxon>Planctomycetia</taxon>
        <taxon>Gemmatales</taxon>
        <taxon>Gemmataceae</taxon>
        <taxon>Gemmata</taxon>
    </lineage>
</organism>